<evidence type="ECO:0000313" key="2">
    <source>
        <dbReference type="Proteomes" id="UP000008177"/>
    </source>
</evidence>
<evidence type="ECO:0000313" key="1">
    <source>
        <dbReference type="EMBL" id="CCD44612.1"/>
    </source>
</evidence>
<dbReference type="AlphaFoldDB" id="G2XVU2"/>
<accession>G2XVU2</accession>
<dbReference type="Proteomes" id="UP000008177">
    <property type="component" value="Unplaced contigs"/>
</dbReference>
<proteinExistence type="predicted"/>
<reference evidence="2" key="1">
    <citation type="journal article" date="2011" name="PLoS Genet.">
        <title>Genomic analysis of the necrotrophic fungal pathogens Sclerotinia sclerotiorum and Botrytis cinerea.</title>
        <authorList>
            <person name="Amselem J."/>
            <person name="Cuomo C.A."/>
            <person name="van Kan J.A."/>
            <person name="Viaud M."/>
            <person name="Benito E.P."/>
            <person name="Couloux A."/>
            <person name="Coutinho P.M."/>
            <person name="de Vries R.P."/>
            <person name="Dyer P.S."/>
            <person name="Fillinger S."/>
            <person name="Fournier E."/>
            <person name="Gout L."/>
            <person name="Hahn M."/>
            <person name="Kohn L."/>
            <person name="Lapalu N."/>
            <person name="Plummer K.M."/>
            <person name="Pradier J.M."/>
            <person name="Quevillon E."/>
            <person name="Sharon A."/>
            <person name="Simon A."/>
            <person name="ten Have A."/>
            <person name="Tudzynski B."/>
            <person name="Tudzynski P."/>
            <person name="Wincker P."/>
            <person name="Andrew M."/>
            <person name="Anthouard V."/>
            <person name="Beever R.E."/>
            <person name="Beffa R."/>
            <person name="Benoit I."/>
            <person name="Bouzid O."/>
            <person name="Brault B."/>
            <person name="Chen Z."/>
            <person name="Choquer M."/>
            <person name="Collemare J."/>
            <person name="Cotton P."/>
            <person name="Danchin E.G."/>
            <person name="Da Silva C."/>
            <person name="Gautier A."/>
            <person name="Giraud C."/>
            <person name="Giraud T."/>
            <person name="Gonzalez C."/>
            <person name="Grossetete S."/>
            <person name="Guldener U."/>
            <person name="Henrissat B."/>
            <person name="Howlett B.J."/>
            <person name="Kodira C."/>
            <person name="Kretschmer M."/>
            <person name="Lappartient A."/>
            <person name="Leroch M."/>
            <person name="Levis C."/>
            <person name="Mauceli E."/>
            <person name="Neuveglise C."/>
            <person name="Oeser B."/>
            <person name="Pearson M."/>
            <person name="Poulain J."/>
            <person name="Poussereau N."/>
            <person name="Quesneville H."/>
            <person name="Rascle C."/>
            <person name="Schumacher J."/>
            <person name="Segurens B."/>
            <person name="Sexton A."/>
            <person name="Silva E."/>
            <person name="Sirven C."/>
            <person name="Soanes D.M."/>
            <person name="Talbot N.J."/>
            <person name="Templeton M."/>
            <person name="Yandava C."/>
            <person name="Yarden O."/>
            <person name="Zeng Q."/>
            <person name="Rollins J.A."/>
            <person name="Lebrun M.H."/>
            <person name="Dickman M."/>
        </authorList>
    </citation>
    <scope>NUCLEOTIDE SEQUENCE [LARGE SCALE GENOMIC DNA]</scope>
    <source>
        <strain evidence="2">T4</strain>
    </source>
</reference>
<dbReference type="EMBL" id="FQ790271">
    <property type="protein sequence ID" value="CCD44612.1"/>
    <property type="molecule type" value="Genomic_DNA"/>
</dbReference>
<protein>
    <submittedName>
        <fullName evidence="1">Uncharacterized protein</fullName>
    </submittedName>
</protein>
<organism evidence="1 2">
    <name type="scientific">Botryotinia fuckeliana (strain T4)</name>
    <name type="common">Noble rot fungus</name>
    <name type="synonym">Botrytis cinerea</name>
    <dbReference type="NCBI Taxonomy" id="999810"/>
    <lineage>
        <taxon>Eukaryota</taxon>
        <taxon>Fungi</taxon>
        <taxon>Dikarya</taxon>
        <taxon>Ascomycota</taxon>
        <taxon>Pezizomycotina</taxon>
        <taxon>Leotiomycetes</taxon>
        <taxon>Helotiales</taxon>
        <taxon>Sclerotiniaceae</taxon>
        <taxon>Botrytis</taxon>
    </lineage>
</organism>
<gene>
    <name evidence="1" type="ORF">BofuT4_uP055130.1</name>
</gene>
<sequence>MHKALFDTVMTGSLSSSRVHAAERFSALKRSSQDMLLFAIEPPHCILKISISLIIINQCVYLIS</sequence>
<name>G2XVU2_BOTF4</name>
<dbReference type="HOGENOM" id="CLU_2867385_0_0_1"/>
<dbReference type="InParanoid" id="G2XVU2"/>